<keyword evidence="1" id="KW-0732">Signal</keyword>
<evidence type="ECO:0000256" key="1">
    <source>
        <dbReference type="SAM" id="SignalP"/>
    </source>
</evidence>
<organism evidence="3 4">
    <name type="scientific">Flavilitoribacter nigricans (strain ATCC 23147 / DSM 23189 / NBRC 102662 / NCIMB 1420 / SS-2)</name>
    <name type="common">Lewinella nigricans</name>
    <dbReference type="NCBI Taxonomy" id="1122177"/>
    <lineage>
        <taxon>Bacteria</taxon>
        <taxon>Pseudomonadati</taxon>
        <taxon>Bacteroidota</taxon>
        <taxon>Saprospiria</taxon>
        <taxon>Saprospirales</taxon>
        <taxon>Lewinellaceae</taxon>
        <taxon>Flavilitoribacter</taxon>
    </lineage>
</organism>
<name>A0A2D0MWV4_FLAN2</name>
<feature type="signal peptide" evidence="1">
    <location>
        <begin position="1"/>
        <end position="18"/>
    </location>
</feature>
<dbReference type="InterPro" id="IPR036278">
    <property type="entry name" value="Sialidase_sf"/>
</dbReference>
<dbReference type="InterPro" id="IPR011040">
    <property type="entry name" value="Sialidase"/>
</dbReference>
<evidence type="ECO:0000313" key="4">
    <source>
        <dbReference type="Proteomes" id="UP000223913"/>
    </source>
</evidence>
<dbReference type="EMBL" id="PDUD01000089">
    <property type="protein sequence ID" value="PHN00628.1"/>
    <property type="molecule type" value="Genomic_DNA"/>
</dbReference>
<gene>
    <name evidence="3" type="ORF">CRP01_41205</name>
</gene>
<accession>A0A2D0MWV4</accession>
<dbReference type="SUPFAM" id="SSF50939">
    <property type="entry name" value="Sialidases"/>
    <property type="match status" value="1"/>
</dbReference>
<reference evidence="3 4" key="1">
    <citation type="submission" date="2017-10" db="EMBL/GenBank/DDBJ databases">
        <title>The draft genome sequence of Lewinella nigricans NBRC 102662.</title>
        <authorList>
            <person name="Wang K."/>
        </authorList>
    </citation>
    <scope>NUCLEOTIDE SEQUENCE [LARGE SCALE GENOMIC DNA]</scope>
    <source>
        <strain evidence="3 4">NBRC 102662</strain>
    </source>
</reference>
<comment type="caution">
    <text evidence="3">The sequence shown here is derived from an EMBL/GenBank/DDBJ whole genome shotgun (WGS) entry which is preliminary data.</text>
</comment>
<sequence>MIRQIFISFLLLISACTAGLSQFTMVSSSASWSTVDDSTYTATVSFYGDLTGQSYNATQIADTFLVYSANEQLYRISAVVDPFFSSATLTIIEQGGNWGSPTGQVCVYNPDGRTTIPEAVFGSNGATAQLLSAVGRYNARQIGGLSATEINYSNINSKLKASNAQFAIDETRALVKNYYQYTPMGLAFTADDVNAPIQDDFAGWPHAAVAYDSSIDSFLIFYNINGGHNIGTNKVLLRKKAPDGGFDNGVVVADSTGTRSLKVQAAGIAPNGDYVALVGALNWGTSTVYKTYIYRSTDSGTTWSTSVMQAGGSDVLAFNGDVSGFLVTSTGRILTLAVQPGTYTTRIYYSDDNGATWTQSTVGGSVTDATEPAWIELPDGTIVAMLRKAVRTGTVSQVIPAMFTKSTDNGANWTEPTASGSITDFTLSNGHMILDTANQVVELIHHSRNTKPDNYSRLYISRATYQDAKNDNFGPQITIGRIAAYVQYDNGAGGTDEGDSGYVGCATGSDGTINCFYYNGLRPTARINWLLGRKSAGVEREYLIDPTNGDAVDLGGGIWSEISGNATYQGGAKLQSSGSDYFTLSTGSPSFGTTADIGYRVNGGARFQPISGAGYGPGVEFVGGSAANNQGVARFYYGSAYTDVSSTAKVEFKWFTGSGLTSTTEFEITRGAGTRTNGNSTLLNSSNRYNILDDGNNYYSATGIAAGSSFSINFDSNNNGTTDYFAISKNQPAIGGAGTELMRIIDSGNMGLGTTVPVEKLDVRGNINIEGTYLKIQDGAPSYGITSDYSYPTAGGTRMLPIGGFGAGPSFELIGKDASNSQGMLRVYFGSDDQDVTSTSAMEFRESLVGNTYPIRMIIKPGGNVGIGVDNPNDKLDVSGSIDATTGYKINGSATAGTYLRGNGTNFVSSTIQESDLPARPDTDISVTHTATNYTNSNSNLDGHLDGIDNALDSTTHKILAFTQIEDTATEVVQRGEEITIDGDNTAASSFTVTLDVTGLEVGNVFDIYIGDATVNNITIQLSSGTNNISYEKDATSTTKTFTGTYHSLYCRWDGSVLRIDER</sequence>
<dbReference type="Gene3D" id="2.120.10.10">
    <property type="match status" value="1"/>
</dbReference>
<protein>
    <recommendedName>
        <fullName evidence="2">Sialidase domain-containing protein</fullName>
    </recommendedName>
</protein>
<dbReference type="PROSITE" id="PS51257">
    <property type="entry name" value="PROKAR_LIPOPROTEIN"/>
    <property type="match status" value="1"/>
</dbReference>
<evidence type="ECO:0000259" key="2">
    <source>
        <dbReference type="Pfam" id="PF13088"/>
    </source>
</evidence>
<keyword evidence="4" id="KW-1185">Reference proteome</keyword>
<proteinExistence type="predicted"/>
<dbReference type="OrthoDB" id="9808753at2"/>
<dbReference type="AlphaFoldDB" id="A0A2D0MWV4"/>
<dbReference type="CDD" id="cd15482">
    <property type="entry name" value="Sialidase_non-viral"/>
    <property type="match status" value="1"/>
</dbReference>
<dbReference type="Pfam" id="PF13088">
    <property type="entry name" value="BNR_2"/>
    <property type="match status" value="1"/>
</dbReference>
<feature type="chain" id="PRO_5012994193" description="Sialidase domain-containing protein" evidence="1">
    <location>
        <begin position="19"/>
        <end position="1063"/>
    </location>
</feature>
<feature type="domain" description="Sialidase" evidence="2">
    <location>
        <begin position="280"/>
        <end position="419"/>
    </location>
</feature>
<evidence type="ECO:0000313" key="3">
    <source>
        <dbReference type="EMBL" id="PHN00628.1"/>
    </source>
</evidence>
<dbReference type="Proteomes" id="UP000223913">
    <property type="component" value="Unassembled WGS sequence"/>
</dbReference>